<evidence type="ECO:0000313" key="2">
    <source>
        <dbReference type="WBParaSite" id="JU765_v2.g13974.t1"/>
    </source>
</evidence>
<dbReference type="WBParaSite" id="JU765_v2.g13974.t1">
    <property type="protein sequence ID" value="JU765_v2.g13974.t1"/>
    <property type="gene ID" value="JU765_v2.g13974"/>
</dbReference>
<protein>
    <submittedName>
        <fullName evidence="2">Orcokinin</fullName>
    </submittedName>
</protein>
<accession>A0AC34Q861</accession>
<evidence type="ECO:0000313" key="1">
    <source>
        <dbReference type="Proteomes" id="UP000887576"/>
    </source>
</evidence>
<organism evidence="1 2">
    <name type="scientific">Panagrolaimus sp. JU765</name>
    <dbReference type="NCBI Taxonomy" id="591449"/>
    <lineage>
        <taxon>Eukaryota</taxon>
        <taxon>Metazoa</taxon>
        <taxon>Ecdysozoa</taxon>
        <taxon>Nematoda</taxon>
        <taxon>Chromadorea</taxon>
        <taxon>Rhabditida</taxon>
        <taxon>Tylenchina</taxon>
        <taxon>Panagrolaimomorpha</taxon>
        <taxon>Panagrolaimoidea</taxon>
        <taxon>Panagrolaimidae</taxon>
        <taxon>Panagrolaimus</taxon>
    </lineage>
</organism>
<reference evidence="2" key="1">
    <citation type="submission" date="2022-11" db="UniProtKB">
        <authorList>
            <consortium name="WormBaseParasite"/>
        </authorList>
    </citation>
    <scope>IDENTIFICATION</scope>
</reference>
<name>A0AC34Q861_9BILA</name>
<proteinExistence type="predicted"/>
<dbReference type="Proteomes" id="UP000887576">
    <property type="component" value="Unplaced"/>
</dbReference>
<sequence>MKIQTKSKFTKRGASDSWRLSTNKKKNRLFKLLVIVKKNSEKMKTIGLIVVMIAAQFGITLVQAYPSFLLMHPPTETRQLSKRAFDRLDMSAFDFGSLSKRYDGDDDVDNEYFRNKKAFDRIDESNFGFGLKKRAFDRLENSAFDFGGKRSETDRLKRPFDRLDSSNFGILKKRTITQLSKENDLEPFFVH</sequence>